<feature type="chain" id="PRO_5038906059" description="Prokaryotic membrane lipoprotein lipid attachment site profile" evidence="2">
    <location>
        <begin position="33"/>
        <end position="259"/>
    </location>
</feature>
<dbReference type="AlphaFoldDB" id="A0A6L7F0R4"/>
<keyword evidence="2" id="KW-0732">Signal</keyword>
<dbReference type="RefSeq" id="WP_160878636.1">
    <property type="nucleotide sequence ID" value="NZ_WUEK01000008.1"/>
</dbReference>
<accession>A0A6L7F0R4</accession>
<organism evidence="3 4">
    <name type="scientific">Nocardioides flavescens</name>
    <dbReference type="NCBI Taxonomy" id="2691959"/>
    <lineage>
        <taxon>Bacteria</taxon>
        <taxon>Bacillati</taxon>
        <taxon>Actinomycetota</taxon>
        <taxon>Actinomycetes</taxon>
        <taxon>Propionibacteriales</taxon>
        <taxon>Nocardioidaceae</taxon>
        <taxon>Nocardioides</taxon>
    </lineage>
</organism>
<feature type="signal peptide" evidence="2">
    <location>
        <begin position="1"/>
        <end position="32"/>
    </location>
</feature>
<proteinExistence type="predicted"/>
<sequence>MTRLPRPTTSARATHRLAAVAAAALLATGLAACGSDDEGASRSSSGGSSSAPASPSTETTPSETAPSETASDETSASVSTSAAPSGDGQVVSAEGISFEVPASYLAADAEQVLSGTDTSVTDDLAERLGVTPEQLRQQFSSIALFAIDQDAQPGAFADNVNLISSTGASLPTEDQARQQIEQLGFSVESIDPATTPAGDGFVVRYQGNLRGLDISGRGLVVDVDGTVHNITISAGDATTADALLDQVTSTLQPDAGAAG</sequence>
<dbReference type="PROSITE" id="PS51257">
    <property type="entry name" value="PROKAR_LIPOPROTEIN"/>
    <property type="match status" value="1"/>
</dbReference>
<dbReference type="Proteomes" id="UP000473325">
    <property type="component" value="Unassembled WGS sequence"/>
</dbReference>
<feature type="compositionally biased region" description="Low complexity" evidence="1">
    <location>
        <begin position="41"/>
        <end position="85"/>
    </location>
</feature>
<evidence type="ECO:0008006" key="5">
    <source>
        <dbReference type="Google" id="ProtNLM"/>
    </source>
</evidence>
<evidence type="ECO:0000313" key="3">
    <source>
        <dbReference type="EMBL" id="MXG90715.1"/>
    </source>
</evidence>
<name>A0A6L7F0R4_9ACTN</name>
<gene>
    <name evidence="3" type="ORF">GRQ65_14295</name>
</gene>
<evidence type="ECO:0000256" key="2">
    <source>
        <dbReference type="SAM" id="SignalP"/>
    </source>
</evidence>
<comment type="caution">
    <text evidence="3">The sequence shown here is derived from an EMBL/GenBank/DDBJ whole genome shotgun (WGS) entry which is preliminary data.</text>
</comment>
<reference evidence="3 4" key="1">
    <citation type="submission" date="2019-12" db="EMBL/GenBank/DDBJ databases">
        <authorList>
            <person name="Kun Z."/>
        </authorList>
    </citation>
    <scope>NUCLEOTIDE SEQUENCE [LARGE SCALE GENOMIC DNA]</scope>
    <source>
        <strain evidence="3 4">YIM 123512</strain>
    </source>
</reference>
<keyword evidence="4" id="KW-1185">Reference proteome</keyword>
<evidence type="ECO:0000313" key="4">
    <source>
        <dbReference type="Proteomes" id="UP000473325"/>
    </source>
</evidence>
<dbReference type="EMBL" id="WUEK01000008">
    <property type="protein sequence ID" value="MXG90715.1"/>
    <property type="molecule type" value="Genomic_DNA"/>
</dbReference>
<evidence type="ECO:0000256" key="1">
    <source>
        <dbReference type="SAM" id="MobiDB-lite"/>
    </source>
</evidence>
<feature type="region of interest" description="Disordered" evidence="1">
    <location>
        <begin position="33"/>
        <end position="89"/>
    </location>
</feature>
<protein>
    <recommendedName>
        <fullName evidence="5">Prokaryotic membrane lipoprotein lipid attachment site profile</fullName>
    </recommendedName>
</protein>